<protein>
    <recommendedName>
        <fullName evidence="3">Rho-GAP domain-containing protein</fullName>
    </recommendedName>
</protein>
<dbReference type="STRING" id="196109.A0A136JFV8"/>
<feature type="compositionally biased region" description="Polar residues" evidence="2">
    <location>
        <begin position="262"/>
        <end position="272"/>
    </location>
</feature>
<gene>
    <name evidence="4" type="ORF">Micbo1qcDRAFT_201363</name>
</gene>
<feature type="compositionally biased region" description="Polar residues" evidence="2">
    <location>
        <begin position="307"/>
        <end position="327"/>
    </location>
</feature>
<dbReference type="InterPro" id="IPR008936">
    <property type="entry name" value="Rho_GTPase_activation_prot"/>
</dbReference>
<sequence length="766" mass="84491">MGRKQAPQPLSLSEPSPEEAAALAAAISAAAGPLGQRPSPGSPPYSSPGLGAPPDSAGTSRAPAGRSPQPGASSSDVGSAQHMLPISSSNSASPKSPRSPFSRFNASRKPQGSSSELHSRPSHQTLGSSSRQQSSDDLSLAQRPKGPTVAESRPPKTSQGSRGDHPPTAFHNNSNNRHHTDDEKHSRSVSASRFFNFNKSKSSSQLPQQGQKESIPEGSSRPAESQNPRPEKGRVLQKQNLKQNDIPAKSPSPVPDLEPLARSQSDLTQTLSAGDGDSVDRRNKPKPFNLLGRTRSIKDKDVPGPRSANTNMLEPENHNQNYGQQPLKTAPINPEGPERSFRHMMNASSTRNQSADRAATRDAPPHREHRHDRDHSRANPPSSYRDNSSSTFFGGLKNSGTRAVGMVGRSIFGKSSRSGSTTEKEHVVDDEHYVIKVLNKPLVEQTRITRISKRLEDSRDKTEFWMPAFPWRAIDYLNFKGCEVEGLYRVPGSGPQIKKWQRRFDEEHDVDLFKQEDLYDINIIGSMLKAWLRELPDELFPKAAQEKVSRECEATEEVPQLLIDELSKLPPFNYYLLFAITCHLSLLLGHSDKNKMDFRNLCICFQPCMKIDAFCFRYLVCNWRQCWQGCKNEARYIEEEYMLFEQPPPVVTDGRSQPYLTVDEHGNDRDDGSSAYASAYEERNISSSDSNKGPTSSNSTNGKLRKAQPAINVPSNGGMSADPAVSRSNSDRNVRQKDDFKGGLRPLSPIKPLSPLDFGQSTSNGP</sequence>
<evidence type="ECO:0000259" key="3">
    <source>
        <dbReference type="PROSITE" id="PS50238"/>
    </source>
</evidence>
<dbReference type="PANTHER" id="PTHR23176">
    <property type="entry name" value="RHO/RAC/CDC GTPASE-ACTIVATING PROTEIN"/>
    <property type="match status" value="1"/>
</dbReference>
<dbReference type="InterPro" id="IPR050729">
    <property type="entry name" value="Rho-GAP"/>
</dbReference>
<evidence type="ECO:0000313" key="5">
    <source>
        <dbReference type="Proteomes" id="UP000070501"/>
    </source>
</evidence>
<dbReference type="EMBL" id="KQ964246">
    <property type="protein sequence ID" value="KXJ96032.1"/>
    <property type="molecule type" value="Genomic_DNA"/>
</dbReference>
<feature type="compositionally biased region" description="Basic and acidic residues" evidence="2">
    <location>
        <begin position="662"/>
        <end position="672"/>
    </location>
</feature>
<dbReference type="PROSITE" id="PS50238">
    <property type="entry name" value="RHOGAP"/>
    <property type="match status" value="1"/>
</dbReference>
<evidence type="ECO:0000256" key="2">
    <source>
        <dbReference type="SAM" id="MobiDB-lite"/>
    </source>
</evidence>
<feature type="compositionally biased region" description="Basic and acidic residues" evidence="2">
    <location>
        <begin position="358"/>
        <end position="377"/>
    </location>
</feature>
<reference evidence="5" key="1">
    <citation type="submission" date="2016-02" db="EMBL/GenBank/DDBJ databases">
        <title>Draft genome sequence of Microdochium bolleyi, a fungal endophyte of beachgrass.</title>
        <authorList>
            <consortium name="DOE Joint Genome Institute"/>
            <person name="David A.S."/>
            <person name="May G."/>
            <person name="Haridas S."/>
            <person name="Lim J."/>
            <person name="Wang M."/>
            <person name="Labutti K."/>
            <person name="Lipzen A."/>
            <person name="Barry K."/>
            <person name="Grigoriev I.V."/>
        </authorList>
    </citation>
    <scope>NUCLEOTIDE SEQUENCE [LARGE SCALE GENOMIC DNA]</scope>
    <source>
        <strain evidence="5">J235TASD1</strain>
    </source>
</reference>
<feature type="compositionally biased region" description="Low complexity" evidence="2">
    <location>
        <begin position="128"/>
        <end position="140"/>
    </location>
</feature>
<feature type="compositionally biased region" description="Polar residues" evidence="2">
    <location>
        <begin position="379"/>
        <end position="392"/>
    </location>
</feature>
<feature type="region of interest" description="Disordered" evidence="2">
    <location>
        <begin position="648"/>
        <end position="766"/>
    </location>
</feature>
<dbReference type="GO" id="GO:0007165">
    <property type="term" value="P:signal transduction"/>
    <property type="evidence" value="ECO:0007669"/>
    <property type="project" value="InterPro"/>
</dbReference>
<dbReference type="OrthoDB" id="185175at2759"/>
<organism evidence="4 5">
    <name type="scientific">Microdochium bolleyi</name>
    <dbReference type="NCBI Taxonomy" id="196109"/>
    <lineage>
        <taxon>Eukaryota</taxon>
        <taxon>Fungi</taxon>
        <taxon>Dikarya</taxon>
        <taxon>Ascomycota</taxon>
        <taxon>Pezizomycotina</taxon>
        <taxon>Sordariomycetes</taxon>
        <taxon>Xylariomycetidae</taxon>
        <taxon>Xylariales</taxon>
        <taxon>Microdochiaceae</taxon>
        <taxon>Microdochium</taxon>
    </lineage>
</organism>
<dbReference type="Gene3D" id="1.10.555.10">
    <property type="entry name" value="Rho GTPase activation protein"/>
    <property type="match status" value="1"/>
</dbReference>
<dbReference type="GO" id="GO:0005096">
    <property type="term" value="F:GTPase activator activity"/>
    <property type="evidence" value="ECO:0007669"/>
    <property type="project" value="UniProtKB-KW"/>
</dbReference>
<feature type="compositionally biased region" description="Low complexity" evidence="2">
    <location>
        <begin position="85"/>
        <end position="104"/>
    </location>
</feature>
<proteinExistence type="predicted"/>
<feature type="compositionally biased region" description="Polar residues" evidence="2">
    <location>
        <begin position="685"/>
        <end position="702"/>
    </location>
</feature>
<keyword evidence="5" id="KW-1185">Reference proteome</keyword>
<keyword evidence="1" id="KW-0343">GTPase activation</keyword>
<dbReference type="GO" id="GO:0005938">
    <property type="term" value="C:cell cortex"/>
    <property type="evidence" value="ECO:0007669"/>
    <property type="project" value="UniProtKB-ARBA"/>
</dbReference>
<feature type="compositionally biased region" description="Low complexity" evidence="2">
    <location>
        <begin position="190"/>
        <end position="204"/>
    </location>
</feature>
<dbReference type="AlphaFoldDB" id="A0A136JFV8"/>
<accession>A0A136JFV8</accession>
<dbReference type="Proteomes" id="UP000070501">
    <property type="component" value="Unassembled WGS sequence"/>
</dbReference>
<dbReference type="InterPro" id="IPR000198">
    <property type="entry name" value="RhoGAP_dom"/>
</dbReference>
<dbReference type="CDD" id="cd00159">
    <property type="entry name" value="RhoGAP"/>
    <property type="match status" value="1"/>
</dbReference>
<dbReference type="SMART" id="SM00324">
    <property type="entry name" value="RhoGAP"/>
    <property type="match status" value="1"/>
</dbReference>
<dbReference type="InParanoid" id="A0A136JFV8"/>
<dbReference type="PANTHER" id="PTHR23176:SF125">
    <property type="entry name" value="GTPASE ACTIVATOR (BEM2), PUTATIVE (AFU_ORTHOLOGUE AFUA_7G04450)-RELATED"/>
    <property type="match status" value="1"/>
</dbReference>
<feature type="compositionally biased region" description="Polar residues" evidence="2">
    <location>
        <begin position="346"/>
        <end position="355"/>
    </location>
</feature>
<feature type="compositionally biased region" description="Low complexity" evidence="2">
    <location>
        <begin position="1"/>
        <end position="39"/>
    </location>
</feature>
<feature type="domain" description="Rho-GAP" evidence="3">
    <location>
        <begin position="453"/>
        <end position="644"/>
    </location>
</feature>
<evidence type="ECO:0000256" key="1">
    <source>
        <dbReference type="ARBA" id="ARBA00022468"/>
    </source>
</evidence>
<name>A0A136JFV8_9PEZI</name>
<dbReference type="Pfam" id="PF00620">
    <property type="entry name" value="RhoGAP"/>
    <property type="match status" value="1"/>
</dbReference>
<feature type="compositionally biased region" description="Basic and acidic residues" evidence="2">
    <location>
        <begin position="729"/>
        <end position="742"/>
    </location>
</feature>
<evidence type="ECO:0000313" key="4">
    <source>
        <dbReference type="EMBL" id="KXJ96032.1"/>
    </source>
</evidence>
<feature type="compositionally biased region" description="Polar residues" evidence="2">
    <location>
        <begin position="108"/>
        <end position="127"/>
    </location>
</feature>
<dbReference type="SUPFAM" id="SSF48350">
    <property type="entry name" value="GTPase activation domain, GAP"/>
    <property type="match status" value="1"/>
</dbReference>
<feature type="region of interest" description="Disordered" evidence="2">
    <location>
        <begin position="1"/>
        <end position="399"/>
    </location>
</feature>